<gene>
    <name evidence="2" type="ORF">EZV62_027426</name>
</gene>
<dbReference type="InterPro" id="IPR056924">
    <property type="entry name" value="SH3_Tf2-1"/>
</dbReference>
<dbReference type="Proteomes" id="UP000323000">
    <property type="component" value="Chromosome 13"/>
</dbReference>
<comment type="caution">
    <text evidence="2">The sequence shown here is derived from an EMBL/GenBank/DDBJ whole genome shotgun (WGS) entry which is preliminary data.</text>
</comment>
<organism evidence="2 3">
    <name type="scientific">Acer yangbiense</name>
    <dbReference type="NCBI Taxonomy" id="1000413"/>
    <lineage>
        <taxon>Eukaryota</taxon>
        <taxon>Viridiplantae</taxon>
        <taxon>Streptophyta</taxon>
        <taxon>Embryophyta</taxon>
        <taxon>Tracheophyta</taxon>
        <taxon>Spermatophyta</taxon>
        <taxon>Magnoliopsida</taxon>
        <taxon>eudicotyledons</taxon>
        <taxon>Gunneridae</taxon>
        <taxon>Pentapetalae</taxon>
        <taxon>rosids</taxon>
        <taxon>malvids</taxon>
        <taxon>Sapindales</taxon>
        <taxon>Sapindaceae</taxon>
        <taxon>Hippocastanoideae</taxon>
        <taxon>Acereae</taxon>
        <taxon>Acer</taxon>
    </lineage>
</organism>
<keyword evidence="3" id="KW-1185">Reference proteome</keyword>
<evidence type="ECO:0000313" key="3">
    <source>
        <dbReference type="Proteomes" id="UP000323000"/>
    </source>
</evidence>
<name>A0A5C7GUW6_9ROSI</name>
<dbReference type="PANTHER" id="PTHR46148">
    <property type="entry name" value="CHROMO DOMAIN-CONTAINING PROTEIN"/>
    <property type="match status" value="1"/>
</dbReference>
<protein>
    <recommendedName>
        <fullName evidence="1">Tf2-1-like SH3-like domain-containing protein</fullName>
    </recommendedName>
</protein>
<evidence type="ECO:0000313" key="2">
    <source>
        <dbReference type="EMBL" id="TXG48132.1"/>
    </source>
</evidence>
<reference evidence="3" key="1">
    <citation type="journal article" date="2019" name="Gigascience">
        <title>De novo genome assembly of the endangered Acer yangbiense, a plant species with extremely small populations endemic to Yunnan Province, China.</title>
        <authorList>
            <person name="Yang J."/>
            <person name="Wariss H.M."/>
            <person name="Tao L."/>
            <person name="Zhang R."/>
            <person name="Yun Q."/>
            <person name="Hollingsworth P."/>
            <person name="Dao Z."/>
            <person name="Luo G."/>
            <person name="Guo H."/>
            <person name="Ma Y."/>
            <person name="Sun W."/>
        </authorList>
    </citation>
    <scope>NUCLEOTIDE SEQUENCE [LARGE SCALE GENOMIC DNA]</scope>
    <source>
        <strain evidence="3">cv. Malutang</strain>
    </source>
</reference>
<dbReference type="OrthoDB" id="1637837at2759"/>
<sequence>MAPYEALYRRKCRSPIHLDKVSERKVLGPKIVQQTCEVIEKIRDRINVAQSRQKSYVDNQRKHFEFATGDNVFLKVAPMKGVMRFGKKGKLRPRFLGMFEILERIDDFAYRLALLPSLARLRSDLTYDEVPIQILDRKVHELRTKKISLVRFYGGIMLLGKQLGSMRMRYQPSILTYSIN</sequence>
<evidence type="ECO:0000259" key="1">
    <source>
        <dbReference type="Pfam" id="PF24626"/>
    </source>
</evidence>
<feature type="domain" description="Tf2-1-like SH3-like" evidence="1">
    <location>
        <begin position="69"/>
        <end position="121"/>
    </location>
</feature>
<accession>A0A5C7GUW6</accession>
<dbReference type="AlphaFoldDB" id="A0A5C7GUW6"/>
<proteinExistence type="predicted"/>
<dbReference type="EMBL" id="VAHF01000013">
    <property type="protein sequence ID" value="TXG48132.1"/>
    <property type="molecule type" value="Genomic_DNA"/>
</dbReference>
<dbReference type="Pfam" id="PF24626">
    <property type="entry name" value="SH3_Tf2-1"/>
    <property type="match status" value="1"/>
</dbReference>
<dbReference type="PANTHER" id="PTHR46148:SF60">
    <property type="entry name" value="CHROMO DOMAIN-CONTAINING PROTEIN"/>
    <property type="match status" value="1"/>
</dbReference>